<gene>
    <name evidence="2" type="ORF">H4683_003097</name>
</gene>
<reference evidence="2" key="1">
    <citation type="submission" date="2020-10" db="EMBL/GenBank/DDBJ databases">
        <title>Genomic Encyclopedia of Type Strains, Phase IV (KMG-IV): sequencing the most valuable type-strain genomes for metagenomic binning, comparative biology and taxonomic classification.</title>
        <authorList>
            <person name="Goeker M."/>
        </authorList>
    </citation>
    <scope>NUCLEOTIDE SEQUENCE</scope>
    <source>
        <strain evidence="2">DSM 13886</strain>
    </source>
</reference>
<comment type="caution">
    <text evidence="2">The sequence shown here is derived from an EMBL/GenBank/DDBJ whole genome shotgun (WGS) entry which is preliminary data.</text>
</comment>
<dbReference type="SUPFAM" id="SSF46785">
    <property type="entry name" value="Winged helix' DNA-binding domain"/>
    <property type="match status" value="1"/>
</dbReference>
<dbReference type="PANTHER" id="PTHR34293:SF1">
    <property type="entry name" value="HTH-TYPE TRANSCRIPTIONAL REGULATOR TRMBL2"/>
    <property type="match status" value="1"/>
</dbReference>
<dbReference type="CDD" id="cd09124">
    <property type="entry name" value="PLDc_like_TrmB_middle"/>
    <property type="match status" value="1"/>
</dbReference>
<name>A0A927R4A6_9BACL</name>
<dbReference type="AlphaFoldDB" id="A0A927R4A6"/>
<keyword evidence="3" id="KW-1185">Reference proteome</keyword>
<dbReference type="InterPro" id="IPR051797">
    <property type="entry name" value="TrmB-like"/>
</dbReference>
<dbReference type="PANTHER" id="PTHR34293">
    <property type="entry name" value="HTH-TYPE TRANSCRIPTIONAL REGULATOR TRMBL2"/>
    <property type="match status" value="1"/>
</dbReference>
<dbReference type="RefSeq" id="WP_192599662.1">
    <property type="nucleotide sequence ID" value="NZ_JADBEL010000019.1"/>
</dbReference>
<dbReference type="Pfam" id="PF01978">
    <property type="entry name" value="TrmB"/>
    <property type="match status" value="1"/>
</dbReference>
<protein>
    <submittedName>
        <fullName evidence="2">Sugar-specific transcriptional regulator TrmB</fullName>
    </submittedName>
</protein>
<proteinExistence type="predicted"/>
<evidence type="ECO:0000313" key="3">
    <source>
        <dbReference type="Proteomes" id="UP000658225"/>
    </source>
</evidence>
<accession>A0A927R4A6</accession>
<dbReference type="InterPro" id="IPR002831">
    <property type="entry name" value="Tscrpt_reg_TrmB_N"/>
</dbReference>
<dbReference type="Gene3D" id="1.10.10.10">
    <property type="entry name" value="Winged helix-like DNA-binding domain superfamily/Winged helix DNA-binding domain"/>
    <property type="match status" value="1"/>
</dbReference>
<feature type="domain" description="Transcription regulator TrmB N-terminal" evidence="1">
    <location>
        <begin position="9"/>
        <end position="74"/>
    </location>
</feature>
<dbReference type="EMBL" id="JADBEL010000019">
    <property type="protein sequence ID" value="MBE1555976.1"/>
    <property type="molecule type" value="Genomic_DNA"/>
</dbReference>
<dbReference type="InterPro" id="IPR036388">
    <property type="entry name" value="WH-like_DNA-bd_sf"/>
</dbReference>
<sequence>MESKIHLALEQLGFSIYECKAYIGLLKHSPITGYEVSKRTGVPRSMIYEVLGKLLDKGAIYTVPSEPVKYSPLNAADLIDRMKKSFDQSFDFLKKELTTLESEQEIDTIWRIKSDKFVLEEMNELILKATNEVWLSIWEPQTTALEPSILQKEKEGITFFSLLFGASDKKYGHTYHHNYMPPEVVSERIGGHLSIVARDHEEVIIANFLNKGAAWAVKTKDPALVLVAIEYIRHDIMIEEITQEYGAEKLDYLWRNRQDLTAIVSGKR</sequence>
<evidence type="ECO:0000313" key="2">
    <source>
        <dbReference type="EMBL" id="MBE1555976.1"/>
    </source>
</evidence>
<dbReference type="Proteomes" id="UP000658225">
    <property type="component" value="Unassembled WGS sequence"/>
</dbReference>
<evidence type="ECO:0000259" key="1">
    <source>
        <dbReference type="Pfam" id="PF01978"/>
    </source>
</evidence>
<dbReference type="InterPro" id="IPR036390">
    <property type="entry name" value="WH_DNA-bd_sf"/>
</dbReference>
<organism evidence="2 3">
    <name type="scientific">Sporosarcina limicola</name>
    <dbReference type="NCBI Taxonomy" id="34101"/>
    <lineage>
        <taxon>Bacteria</taxon>
        <taxon>Bacillati</taxon>
        <taxon>Bacillota</taxon>
        <taxon>Bacilli</taxon>
        <taxon>Bacillales</taxon>
        <taxon>Caryophanaceae</taxon>
        <taxon>Sporosarcina</taxon>
    </lineage>
</organism>